<dbReference type="RefSeq" id="WP_103882041.1">
    <property type="nucleotide sequence ID" value="NZ_FNVG01000026.1"/>
</dbReference>
<protein>
    <submittedName>
        <fullName evidence="1">Uncharacterized protein</fullName>
    </submittedName>
</protein>
<dbReference type="OrthoDB" id="8594958at2"/>
<gene>
    <name evidence="1" type="ORF">SAMN04488244_12639</name>
</gene>
<evidence type="ECO:0000313" key="1">
    <source>
        <dbReference type="EMBL" id="SEG64645.1"/>
    </source>
</evidence>
<dbReference type="AlphaFoldDB" id="A0A1H6BW24"/>
<sequence>MFTGQHYCQSCNKETVHNEVLIRKPSSYDKDPKILGRIKLLLHAFINGGHYYDMDRYVTCQTCGRRELDNRGSEFE</sequence>
<reference evidence="2" key="1">
    <citation type="submission" date="2016-10" db="EMBL/GenBank/DDBJ databases">
        <authorList>
            <person name="Varghese N."/>
            <person name="Submissions S."/>
        </authorList>
    </citation>
    <scope>NUCLEOTIDE SEQUENCE [LARGE SCALE GENOMIC DNA]</scope>
    <source>
        <strain evidence="2">CGMCC 1.7062</strain>
    </source>
</reference>
<proteinExistence type="predicted"/>
<name>A0A1H6BW24_9VIBR</name>
<dbReference type="Proteomes" id="UP000236721">
    <property type="component" value="Unassembled WGS sequence"/>
</dbReference>
<dbReference type="EMBL" id="FNVG01000026">
    <property type="protein sequence ID" value="SEG64645.1"/>
    <property type="molecule type" value="Genomic_DNA"/>
</dbReference>
<keyword evidence="2" id="KW-1185">Reference proteome</keyword>
<accession>A0A1H6BW24</accession>
<organism evidence="1 2">
    <name type="scientific">Vibrio hangzhouensis</name>
    <dbReference type="NCBI Taxonomy" id="462991"/>
    <lineage>
        <taxon>Bacteria</taxon>
        <taxon>Pseudomonadati</taxon>
        <taxon>Pseudomonadota</taxon>
        <taxon>Gammaproteobacteria</taxon>
        <taxon>Vibrionales</taxon>
        <taxon>Vibrionaceae</taxon>
        <taxon>Vibrio</taxon>
    </lineage>
</organism>
<evidence type="ECO:0000313" key="2">
    <source>
        <dbReference type="Proteomes" id="UP000236721"/>
    </source>
</evidence>